<reference evidence="2" key="1">
    <citation type="submission" date="2020-08" db="EMBL/GenBank/DDBJ databases">
        <title>Multicomponent nature underlies the extraordinary mechanical properties of spider dragline silk.</title>
        <authorList>
            <person name="Kono N."/>
            <person name="Nakamura H."/>
            <person name="Mori M."/>
            <person name="Yoshida Y."/>
            <person name="Ohtoshi R."/>
            <person name="Malay A.D."/>
            <person name="Moran D.A.P."/>
            <person name="Tomita M."/>
            <person name="Numata K."/>
            <person name="Arakawa K."/>
        </authorList>
    </citation>
    <scope>NUCLEOTIDE SEQUENCE</scope>
</reference>
<proteinExistence type="predicted"/>
<gene>
    <name evidence="2" type="primary">AVEN_12464_1</name>
    <name evidence="2" type="ORF">TNIN_17591</name>
</gene>
<evidence type="ECO:0000259" key="1">
    <source>
        <dbReference type="Pfam" id="PF14214"/>
    </source>
</evidence>
<sequence length="245" mass="28149">MVFKSSDGILPNNREICIYPKQRQLCINPNCDPMTYVLFFPCGKKGFRVNQCFTELQFYVQSLSVRRDIFNPILYGGKLIQQYVEDSYVKVEGNRLNFIRHNQRTLRVESYLGLADHVNAPTTEAGMRAGVTLSLPSSFIGSPRAMQQNFQDAMSVVRDFGKPDLFLTFTCNPKWKEIKDNLFPEQKLHDHPDLVARIFDIKKKALLQYLKKNGIFGRIVADIHVRVSEERTTTHASIADISRRG</sequence>
<dbReference type="Proteomes" id="UP000886998">
    <property type="component" value="Unassembled WGS sequence"/>
</dbReference>
<dbReference type="AlphaFoldDB" id="A0A8X6IS68"/>
<evidence type="ECO:0000313" key="2">
    <source>
        <dbReference type="EMBL" id="GFS55559.1"/>
    </source>
</evidence>
<keyword evidence="3" id="KW-1185">Reference proteome</keyword>
<evidence type="ECO:0000313" key="3">
    <source>
        <dbReference type="Proteomes" id="UP000886998"/>
    </source>
</evidence>
<dbReference type="PANTHER" id="PTHR45786">
    <property type="entry name" value="DNA BINDING PROTEIN-LIKE"/>
    <property type="match status" value="1"/>
</dbReference>
<feature type="domain" description="Helitron helicase-like" evidence="1">
    <location>
        <begin position="63"/>
        <end position="236"/>
    </location>
</feature>
<comment type="caution">
    <text evidence="2">The sequence shown here is derived from an EMBL/GenBank/DDBJ whole genome shotgun (WGS) entry which is preliminary data.</text>
</comment>
<protein>
    <submittedName>
        <fullName evidence="2">Helitron_like_N domain-containing protein</fullName>
    </submittedName>
</protein>
<dbReference type="Pfam" id="PF14214">
    <property type="entry name" value="Helitron_like_N"/>
    <property type="match status" value="1"/>
</dbReference>
<dbReference type="PANTHER" id="PTHR45786:SF74">
    <property type="entry name" value="ATP-DEPENDENT DNA HELICASE"/>
    <property type="match status" value="1"/>
</dbReference>
<organism evidence="2 3">
    <name type="scientific">Trichonephila inaurata madagascariensis</name>
    <dbReference type="NCBI Taxonomy" id="2747483"/>
    <lineage>
        <taxon>Eukaryota</taxon>
        <taxon>Metazoa</taxon>
        <taxon>Ecdysozoa</taxon>
        <taxon>Arthropoda</taxon>
        <taxon>Chelicerata</taxon>
        <taxon>Arachnida</taxon>
        <taxon>Araneae</taxon>
        <taxon>Araneomorphae</taxon>
        <taxon>Entelegynae</taxon>
        <taxon>Araneoidea</taxon>
        <taxon>Nephilidae</taxon>
        <taxon>Trichonephila</taxon>
        <taxon>Trichonephila inaurata</taxon>
    </lineage>
</organism>
<dbReference type="OrthoDB" id="6436357at2759"/>
<accession>A0A8X6IS68</accession>
<dbReference type="InterPro" id="IPR025476">
    <property type="entry name" value="Helitron_helicase-like"/>
</dbReference>
<dbReference type="EMBL" id="BMAV01027033">
    <property type="protein sequence ID" value="GFS55559.1"/>
    <property type="molecule type" value="Genomic_DNA"/>
</dbReference>
<name>A0A8X6IS68_9ARAC</name>